<feature type="chain" id="PRO_5003668357" evidence="4">
    <location>
        <begin position="20"/>
        <end position="319"/>
    </location>
</feature>
<dbReference type="HOGENOM" id="CLU_870904_0_0_10"/>
<reference evidence="5 6" key="1">
    <citation type="submission" date="2012-02" db="EMBL/GenBank/DDBJ databases">
        <title>Improved High-Quality Draft genome of Joostella marina DSM 19592.</title>
        <authorList>
            <consortium name="US DOE Joint Genome Institute (JGI-PGF)"/>
            <person name="Lucas S."/>
            <person name="Copeland A."/>
            <person name="Lapidus A."/>
            <person name="Bruce D."/>
            <person name="Goodwin L."/>
            <person name="Pitluck S."/>
            <person name="Peters L."/>
            <person name="Chertkov O."/>
            <person name="Ovchinnikova G."/>
            <person name="Kyrpides N."/>
            <person name="Mavromatis K."/>
            <person name="Detter J.C."/>
            <person name="Han C."/>
            <person name="Land M."/>
            <person name="Hauser L."/>
            <person name="Markowitz V."/>
            <person name="Cheng J.-F."/>
            <person name="Hugenholtz P."/>
            <person name="Woyke T."/>
            <person name="Wu D."/>
            <person name="Tindall B."/>
            <person name="Brambilla E."/>
            <person name="Klenk H.-P."/>
            <person name="Eisen J.A."/>
        </authorList>
    </citation>
    <scope>NUCLEOTIDE SEQUENCE [LARGE SCALE GENOMIC DNA]</scope>
    <source>
        <strain evidence="5 6">DSM 19592</strain>
    </source>
</reference>
<gene>
    <name evidence="5" type="ORF">JoomaDRAFT_1992</name>
</gene>
<feature type="signal peptide" evidence="4">
    <location>
        <begin position="1"/>
        <end position="19"/>
    </location>
</feature>
<dbReference type="PROSITE" id="PS50088">
    <property type="entry name" value="ANK_REPEAT"/>
    <property type="match status" value="2"/>
</dbReference>
<dbReference type="PANTHER" id="PTHR24180:SF45">
    <property type="entry name" value="POLY [ADP-RIBOSE] POLYMERASE TANKYRASE"/>
    <property type="match status" value="1"/>
</dbReference>
<dbReference type="SUPFAM" id="SSF48403">
    <property type="entry name" value="Ankyrin repeat"/>
    <property type="match status" value="1"/>
</dbReference>
<name>I3C5U7_9FLAO</name>
<evidence type="ECO:0000256" key="4">
    <source>
        <dbReference type="SAM" id="SignalP"/>
    </source>
</evidence>
<dbReference type="InterPro" id="IPR002110">
    <property type="entry name" value="Ankyrin_rpt"/>
</dbReference>
<evidence type="ECO:0000256" key="1">
    <source>
        <dbReference type="ARBA" id="ARBA00022737"/>
    </source>
</evidence>
<evidence type="ECO:0000313" key="5">
    <source>
        <dbReference type="EMBL" id="EIJ38990.1"/>
    </source>
</evidence>
<feature type="repeat" description="ANK" evidence="3">
    <location>
        <begin position="201"/>
        <end position="233"/>
    </location>
</feature>
<dbReference type="PANTHER" id="PTHR24180">
    <property type="entry name" value="CYCLIN-DEPENDENT KINASE INHIBITOR 2C-RELATED"/>
    <property type="match status" value="1"/>
</dbReference>
<keyword evidence="4" id="KW-0732">Signal</keyword>
<keyword evidence="1" id="KW-0677">Repeat</keyword>
<accession>I3C5U7</accession>
<dbReference type="SMART" id="SM00248">
    <property type="entry name" value="ANK"/>
    <property type="match status" value="5"/>
</dbReference>
<feature type="repeat" description="ANK" evidence="3">
    <location>
        <begin position="63"/>
        <end position="90"/>
    </location>
</feature>
<dbReference type="InterPro" id="IPR036770">
    <property type="entry name" value="Ankyrin_rpt-contain_sf"/>
</dbReference>
<dbReference type="eggNOG" id="COG0666">
    <property type="taxonomic scope" value="Bacteria"/>
</dbReference>
<organism evidence="5 6">
    <name type="scientific">Galbibacter orientalis DSM 19592</name>
    <dbReference type="NCBI Taxonomy" id="926559"/>
    <lineage>
        <taxon>Bacteria</taxon>
        <taxon>Pseudomonadati</taxon>
        <taxon>Bacteroidota</taxon>
        <taxon>Flavobacteriia</taxon>
        <taxon>Flavobacteriales</taxon>
        <taxon>Flavobacteriaceae</taxon>
        <taxon>Galbibacter</taxon>
    </lineage>
</organism>
<dbReference type="AlphaFoldDB" id="I3C5U7"/>
<dbReference type="STRING" id="926559.JoomaDRAFT_1992"/>
<dbReference type="Gene3D" id="1.25.40.20">
    <property type="entry name" value="Ankyrin repeat-containing domain"/>
    <property type="match status" value="2"/>
</dbReference>
<sequence length="319" mass="35533">MKINLKIVVLLVFSVVATAQKVTHQELEHLIKEGKIKELKEIVSSNEINVGTVGVEIGEVPLLFPACSGGDLEIIEYLLQQGANPNSVSRYGMPANWAAERGNLATINLLLDYGFDPKKETLAYWMKQFNEKDSLPPLMKKLTNYVAKNKLPITDLPYTAYTDPSDPLILTAAIFYDSIGDFTLAKRLITAGTNVNLSDKKGKTALHNAIESFNIDAVNFLIKNRANVNKPIKSEQMFELFHRKEYNDNITPLHYVLYLATHNSESYNTHKKQVYKIAKSLVKAGANPNAITISDSLSVLQKADKLGDPTLIKIISRSK</sequence>
<protein>
    <submittedName>
        <fullName evidence="5">Ankyrin repeat protein</fullName>
    </submittedName>
</protein>
<keyword evidence="2 3" id="KW-0040">ANK repeat</keyword>
<dbReference type="Pfam" id="PF12796">
    <property type="entry name" value="Ank_2"/>
    <property type="match status" value="2"/>
</dbReference>
<proteinExistence type="predicted"/>
<dbReference type="EMBL" id="JH651379">
    <property type="protein sequence ID" value="EIJ38990.1"/>
    <property type="molecule type" value="Genomic_DNA"/>
</dbReference>
<dbReference type="Proteomes" id="UP000004690">
    <property type="component" value="Unassembled WGS sequence"/>
</dbReference>
<evidence type="ECO:0000256" key="2">
    <source>
        <dbReference type="ARBA" id="ARBA00023043"/>
    </source>
</evidence>
<dbReference type="PROSITE" id="PS50297">
    <property type="entry name" value="ANK_REP_REGION"/>
    <property type="match status" value="1"/>
</dbReference>
<dbReference type="InterPro" id="IPR051637">
    <property type="entry name" value="Ank_repeat_dom-contain_49"/>
</dbReference>
<evidence type="ECO:0000256" key="3">
    <source>
        <dbReference type="PROSITE-ProRule" id="PRU00023"/>
    </source>
</evidence>
<keyword evidence="6" id="KW-1185">Reference proteome</keyword>
<evidence type="ECO:0000313" key="6">
    <source>
        <dbReference type="Proteomes" id="UP000004690"/>
    </source>
</evidence>